<reference evidence="2" key="2">
    <citation type="submission" date="2021-04" db="EMBL/GenBank/DDBJ databases">
        <authorList>
            <person name="Gilroy R."/>
        </authorList>
    </citation>
    <scope>NUCLEOTIDE SEQUENCE</scope>
    <source>
        <strain evidence="2">ChiBcec15-3976</strain>
    </source>
</reference>
<feature type="region of interest" description="Disordered" evidence="1">
    <location>
        <begin position="25"/>
        <end position="49"/>
    </location>
</feature>
<protein>
    <submittedName>
        <fullName evidence="2">Uncharacterized protein</fullName>
    </submittedName>
</protein>
<organism evidence="2 3">
    <name type="scientific">Candidatus Mediterraneibacter quadrami</name>
    <dbReference type="NCBI Taxonomy" id="2838684"/>
    <lineage>
        <taxon>Bacteria</taxon>
        <taxon>Bacillati</taxon>
        <taxon>Bacillota</taxon>
        <taxon>Clostridia</taxon>
        <taxon>Lachnospirales</taxon>
        <taxon>Lachnospiraceae</taxon>
        <taxon>Mediterraneibacter</taxon>
    </lineage>
</organism>
<name>A0A9D2U6M9_9FIRM</name>
<gene>
    <name evidence="2" type="ORF">H9910_09235</name>
</gene>
<reference evidence="2" key="1">
    <citation type="journal article" date="2021" name="PeerJ">
        <title>Extensive microbial diversity within the chicken gut microbiome revealed by metagenomics and culture.</title>
        <authorList>
            <person name="Gilroy R."/>
            <person name="Ravi A."/>
            <person name="Getino M."/>
            <person name="Pursley I."/>
            <person name="Horton D.L."/>
            <person name="Alikhan N.F."/>
            <person name="Baker D."/>
            <person name="Gharbi K."/>
            <person name="Hall N."/>
            <person name="Watson M."/>
            <person name="Adriaenssens E.M."/>
            <person name="Foster-Nyarko E."/>
            <person name="Jarju S."/>
            <person name="Secka A."/>
            <person name="Antonio M."/>
            <person name="Oren A."/>
            <person name="Chaudhuri R.R."/>
            <person name="La Ragione R."/>
            <person name="Hildebrand F."/>
            <person name="Pallen M.J."/>
        </authorList>
    </citation>
    <scope>NUCLEOTIDE SEQUENCE</scope>
    <source>
        <strain evidence="2">ChiBcec15-3976</strain>
    </source>
</reference>
<dbReference type="EMBL" id="DWUU01000054">
    <property type="protein sequence ID" value="HJD43171.1"/>
    <property type="molecule type" value="Genomic_DNA"/>
</dbReference>
<evidence type="ECO:0000256" key="1">
    <source>
        <dbReference type="SAM" id="MobiDB-lite"/>
    </source>
</evidence>
<sequence length="49" mass="5613">MKENILIVYYFYSGKTRRIAEEIQKQTGGEGQMPGNGHEEQPVCIGKQR</sequence>
<accession>A0A9D2U6M9</accession>
<dbReference type="Proteomes" id="UP000823909">
    <property type="component" value="Unassembled WGS sequence"/>
</dbReference>
<evidence type="ECO:0000313" key="2">
    <source>
        <dbReference type="EMBL" id="HJD43171.1"/>
    </source>
</evidence>
<dbReference type="AlphaFoldDB" id="A0A9D2U6M9"/>
<evidence type="ECO:0000313" key="3">
    <source>
        <dbReference type="Proteomes" id="UP000823909"/>
    </source>
</evidence>
<proteinExistence type="predicted"/>
<comment type="caution">
    <text evidence="2">The sequence shown here is derived from an EMBL/GenBank/DDBJ whole genome shotgun (WGS) entry which is preliminary data.</text>
</comment>
<dbReference type="Gene3D" id="3.40.50.360">
    <property type="match status" value="1"/>
</dbReference>
<dbReference type="InterPro" id="IPR029039">
    <property type="entry name" value="Flavoprotein-like_sf"/>
</dbReference>